<gene>
    <name evidence="2" type="ORF">SDC9_96707</name>
</gene>
<sequence length="152" mass="16918">MILSKSVLETRQGITSIFVYSFISSMAKKFNGSTIATISLLSFLSIAINLYFFTILSGINVATLEFISYLLKSTLGNPSWSSKVSTISSGFNHPLLTTISPSFILFVFWSSNASFNCSWVILPAYNNSSPNFKFGFCTDFTLIFLCLRFITM</sequence>
<organism evidence="2">
    <name type="scientific">bioreactor metagenome</name>
    <dbReference type="NCBI Taxonomy" id="1076179"/>
    <lineage>
        <taxon>unclassified sequences</taxon>
        <taxon>metagenomes</taxon>
        <taxon>ecological metagenomes</taxon>
    </lineage>
</organism>
<accession>A0A645AGL4</accession>
<comment type="caution">
    <text evidence="2">The sequence shown here is derived from an EMBL/GenBank/DDBJ whole genome shotgun (WGS) entry which is preliminary data.</text>
</comment>
<protein>
    <submittedName>
        <fullName evidence="2">Uncharacterized protein</fullName>
    </submittedName>
</protein>
<feature type="transmembrane region" description="Helical" evidence="1">
    <location>
        <begin position="131"/>
        <end position="150"/>
    </location>
</feature>
<keyword evidence="1" id="KW-0812">Transmembrane</keyword>
<keyword evidence="1" id="KW-1133">Transmembrane helix</keyword>
<evidence type="ECO:0000313" key="2">
    <source>
        <dbReference type="EMBL" id="MPM49973.1"/>
    </source>
</evidence>
<proteinExistence type="predicted"/>
<dbReference type="AlphaFoldDB" id="A0A645AGL4"/>
<keyword evidence="1" id="KW-0472">Membrane</keyword>
<name>A0A645AGL4_9ZZZZ</name>
<dbReference type="EMBL" id="VSSQ01012755">
    <property type="protein sequence ID" value="MPM49973.1"/>
    <property type="molecule type" value="Genomic_DNA"/>
</dbReference>
<reference evidence="2" key="1">
    <citation type="submission" date="2019-08" db="EMBL/GenBank/DDBJ databases">
        <authorList>
            <person name="Kucharzyk K."/>
            <person name="Murdoch R.W."/>
            <person name="Higgins S."/>
            <person name="Loffler F."/>
        </authorList>
    </citation>
    <scope>NUCLEOTIDE SEQUENCE</scope>
</reference>
<evidence type="ECO:0000256" key="1">
    <source>
        <dbReference type="SAM" id="Phobius"/>
    </source>
</evidence>
<feature type="transmembrane region" description="Helical" evidence="1">
    <location>
        <begin position="50"/>
        <end position="71"/>
    </location>
</feature>